<gene>
    <name evidence="2" type="ORF">CLG85_024385</name>
    <name evidence="3" type="ORF">CLG85_05580</name>
</gene>
<dbReference type="Proteomes" id="UP000217448">
    <property type="component" value="Unassembled WGS sequence"/>
</dbReference>
<comment type="caution">
    <text evidence="3">The sequence shown here is derived from an EMBL/GenBank/DDBJ whole genome shotgun (WGS) entry which is preliminary data.</text>
</comment>
<dbReference type="AlphaFoldDB" id="A0A2A3K066"/>
<reference evidence="2" key="3">
    <citation type="submission" date="2024-05" db="EMBL/GenBank/DDBJ databases">
        <title>Yangia mangrovi SAOS 153D genome.</title>
        <authorList>
            <person name="Verma A."/>
            <person name="Pal Y."/>
            <person name="Sundharam S."/>
            <person name="Bisht B."/>
            <person name="Srinivasan K."/>
        </authorList>
    </citation>
    <scope>NUCLEOTIDE SEQUENCE</scope>
    <source>
        <strain evidence="2">SAOS 153D</strain>
    </source>
</reference>
<reference evidence="3" key="1">
    <citation type="submission" date="2017-09" db="EMBL/GenBank/DDBJ databases">
        <title>Yangia sp. SAOS 153D whole genome sequencing.</title>
        <authorList>
            <person name="Verma A."/>
            <person name="Krishnamurthi S."/>
        </authorList>
    </citation>
    <scope>NUCLEOTIDE SEQUENCE [LARGE SCALE GENOMIC DNA]</scope>
    <source>
        <strain evidence="3">SAOS 153D</strain>
    </source>
</reference>
<evidence type="ECO:0000313" key="2">
    <source>
        <dbReference type="EMBL" id="MCT4373257.1"/>
    </source>
</evidence>
<keyword evidence="1" id="KW-1133">Transmembrane helix</keyword>
<evidence type="ECO:0000313" key="4">
    <source>
        <dbReference type="Proteomes" id="UP000217448"/>
    </source>
</evidence>
<keyword evidence="4" id="KW-1185">Reference proteome</keyword>
<evidence type="ECO:0000313" key="3">
    <source>
        <dbReference type="EMBL" id="PBD20144.1"/>
    </source>
</evidence>
<proteinExistence type="predicted"/>
<dbReference type="RefSeq" id="WP_095881369.1">
    <property type="nucleotide sequence ID" value="NZ_NTHN02000078.1"/>
</dbReference>
<evidence type="ECO:0000256" key="1">
    <source>
        <dbReference type="SAM" id="Phobius"/>
    </source>
</evidence>
<keyword evidence="1" id="KW-0812">Transmembrane</keyword>
<protein>
    <submittedName>
        <fullName evidence="3">Uncharacterized protein</fullName>
    </submittedName>
</protein>
<name>A0A2A3K066_9RHOB</name>
<feature type="transmembrane region" description="Helical" evidence="1">
    <location>
        <begin position="6"/>
        <end position="29"/>
    </location>
</feature>
<dbReference type="EMBL" id="NTHN02000078">
    <property type="protein sequence ID" value="MCT4373257.1"/>
    <property type="molecule type" value="Genomic_DNA"/>
</dbReference>
<dbReference type="OrthoDB" id="7869685at2"/>
<keyword evidence="1" id="KW-0472">Membrane</keyword>
<sequence length="131" mass="14481">MDTVTIISGLLSGFVGGIGAIAASVFAYLKTDKLERRAKKRELTYQIFGNRHCLSNGPSESQSKHLVVTGLNQIPIVFFDDSEVVQAYDNFVANKSDENLRKLFEALPRAAGMKATVQHRHVMNFINLGPQ</sequence>
<reference evidence="4" key="2">
    <citation type="submission" date="2023-07" db="EMBL/GenBank/DDBJ databases">
        <title>Yangia mangrovi SAOS 153D genome.</title>
        <authorList>
            <person name="Verma A."/>
            <person name="Pal Y."/>
            <person name="Sundharam S."/>
            <person name="Bisht B."/>
            <person name="Srinivasan K."/>
        </authorList>
    </citation>
    <scope>NUCLEOTIDE SEQUENCE [LARGE SCALE GENOMIC DNA]</scope>
    <source>
        <strain evidence="4">SAOS 153D</strain>
    </source>
</reference>
<accession>A0A2A3K066</accession>
<dbReference type="EMBL" id="NTHN01000070">
    <property type="protein sequence ID" value="PBD20144.1"/>
    <property type="molecule type" value="Genomic_DNA"/>
</dbReference>
<organism evidence="3">
    <name type="scientific">Alloyangia mangrovi</name>
    <dbReference type="NCBI Taxonomy" id="1779329"/>
    <lineage>
        <taxon>Bacteria</taxon>
        <taxon>Pseudomonadati</taxon>
        <taxon>Pseudomonadota</taxon>
        <taxon>Alphaproteobacteria</taxon>
        <taxon>Rhodobacterales</taxon>
        <taxon>Roseobacteraceae</taxon>
        <taxon>Alloyangia</taxon>
    </lineage>
</organism>